<dbReference type="AlphaFoldDB" id="A0A9Y1BI86"/>
<dbReference type="EC" id="2.3.2.2" evidence="1"/>
<dbReference type="InterPro" id="IPR043138">
    <property type="entry name" value="GGT_lsub"/>
</dbReference>
<name>A0A9Y1BI86_9ARCH</name>
<sequence>MISGSKSIRVPIYGKRGMVASSQPLASEAGMRILQQGGNAADAAVAVAAALNVTEPTSTGIGGDCFCLYWDNKKKEVTGINGSGRAPSELSLEFLQEQGITDSLPPFSVHTVTVPGAAAGWADTIERYGTMSLKEVLAPAIELAEEGFPVSPITAFFWDRGVTQLKNGPNAEELLINGRAPREGEIMKNPTLASTFRELAEHGKAGFYEGRIAESIIDLLQSLGGVMTLEDLKNHRSTFDKPISVNYRGVDIFEIPPNGQGITALIALNILEEFDLTNIQHLSSEYFHLLIEIMRISFADTRWYVADPDVVSVPTSELLSKEYAIERKKLFNPKKATIDVKRGTPFSSSDTVYFCVVDGEGNACSFINSNYMGFGTGLIPKNCGFTLQNRGANFSLDPKHPNALAPNKRPYHTIIPGMAIKNRELYAPFGVMGGFMQPQGHVQILVNMIDYGMNPQQTLDTPRFCIRDGTSKGKVALEESIDVTVMSELARMGHEVVPVTGWARAVFGRGQIIKRDPETGVLCGGTDPRADGTVIAW</sequence>
<protein>
    <submittedName>
        <fullName evidence="1">Gamma-glutamyltransferase</fullName>
        <ecNumber evidence="1">2.3.2.2</ecNumber>
    </submittedName>
</protein>
<keyword evidence="1" id="KW-0808">Transferase</keyword>
<dbReference type="Pfam" id="PF01019">
    <property type="entry name" value="G_glu_transpept"/>
    <property type="match status" value="1"/>
</dbReference>
<dbReference type="InterPro" id="IPR000101">
    <property type="entry name" value="GGT_peptidase"/>
</dbReference>
<dbReference type="GO" id="GO:0036374">
    <property type="term" value="F:glutathione hydrolase activity"/>
    <property type="evidence" value="ECO:0007669"/>
    <property type="project" value="InterPro"/>
</dbReference>
<dbReference type="PANTHER" id="PTHR43881">
    <property type="entry name" value="GAMMA-GLUTAMYLTRANSPEPTIDASE (AFU_ORTHOLOGUE AFUA_4G13580)"/>
    <property type="match status" value="1"/>
</dbReference>
<dbReference type="PRINTS" id="PR01210">
    <property type="entry name" value="GGTRANSPTASE"/>
</dbReference>
<dbReference type="Gene3D" id="3.60.20.40">
    <property type="match status" value="1"/>
</dbReference>
<reference evidence="1" key="1">
    <citation type="journal article" date="2022" name="Nat. Microbiol.">
        <title>Unique mobile elements and scalable gene flow at the prokaryote-eukaryote boundary revealed by circularized Asgard archaea genomes.</title>
        <authorList>
            <person name="Wu F."/>
            <person name="Speth D.R."/>
            <person name="Philosof A."/>
            <person name="Cremiere A."/>
            <person name="Narayanan A."/>
            <person name="Barco R.A."/>
            <person name="Connon S.A."/>
            <person name="Amend J.P."/>
            <person name="Antoshechkin I.A."/>
            <person name="Orphan V.J."/>
        </authorList>
    </citation>
    <scope>NUCLEOTIDE SEQUENCE</scope>
    <source>
        <strain evidence="1">PM71</strain>
    </source>
</reference>
<dbReference type="InterPro" id="IPR029055">
    <property type="entry name" value="Ntn_hydrolases_N"/>
</dbReference>
<dbReference type="InterPro" id="IPR043137">
    <property type="entry name" value="GGT_ssub_C"/>
</dbReference>
<evidence type="ECO:0000313" key="1">
    <source>
        <dbReference type="EMBL" id="UJG39648.1"/>
    </source>
</evidence>
<dbReference type="NCBIfam" id="TIGR00066">
    <property type="entry name" value="g_glut_trans"/>
    <property type="match status" value="1"/>
</dbReference>
<proteinExistence type="predicted"/>
<organism evidence="1">
    <name type="scientific">Candidatus Heimdallarchaeum aukensis</name>
    <dbReference type="NCBI Taxonomy" id="2876573"/>
    <lineage>
        <taxon>Archaea</taxon>
        <taxon>Promethearchaeati</taxon>
        <taxon>Candidatus Heimdallarchaeota</taxon>
        <taxon>Candidatus Heimdallarchaeia (ex Rinke et al. 2021) (nom. nud.)</taxon>
        <taxon>Candidatus Heimdallarchaeales</taxon>
        <taxon>Candidatus Heimdallarchaeaceae</taxon>
        <taxon>Candidatus Heimdallarchaeum</taxon>
    </lineage>
</organism>
<dbReference type="EMBL" id="CP084166">
    <property type="protein sequence ID" value="UJG39648.1"/>
    <property type="molecule type" value="Genomic_DNA"/>
</dbReference>
<dbReference type="SUPFAM" id="SSF56235">
    <property type="entry name" value="N-terminal nucleophile aminohydrolases (Ntn hydrolases)"/>
    <property type="match status" value="1"/>
</dbReference>
<dbReference type="InterPro" id="IPR052896">
    <property type="entry name" value="GGT-like_enzyme"/>
</dbReference>
<keyword evidence="1" id="KW-0012">Acyltransferase</keyword>
<dbReference type="GO" id="GO:0006751">
    <property type="term" value="P:glutathione catabolic process"/>
    <property type="evidence" value="ECO:0007669"/>
    <property type="project" value="InterPro"/>
</dbReference>
<accession>A0A9Y1BI86</accession>
<dbReference type="Proteomes" id="UP001201020">
    <property type="component" value="Chromosome"/>
</dbReference>
<dbReference type="GO" id="GO:0103068">
    <property type="term" value="F:leukotriene C4 gamma-glutamyl transferase activity"/>
    <property type="evidence" value="ECO:0007669"/>
    <property type="project" value="UniProtKB-EC"/>
</dbReference>
<dbReference type="Gene3D" id="1.10.246.130">
    <property type="match status" value="1"/>
</dbReference>
<gene>
    <name evidence="1" type="primary">ggt</name>
    <name evidence="1" type="ORF">K9W45_07195</name>
</gene>
<dbReference type="PANTHER" id="PTHR43881:SF1">
    <property type="entry name" value="GAMMA-GLUTAMYLTRANSPEPTIDASE (AFU_ORTHOLOGUE AFUA_4G13580)"/>
    <property type="match status" value="1"/>
</dbReference>